<sequence length="71" mass="7136">MKNLSIVAVTVGLLLAFSSQAQAEGCLKGAVVGAAAGHVAHHAVMGAVAGCAVGHQMAKKQKEAEAKQQQK</sequence>
<accession>A0A1X1D0S2</accession>
<proteinExistence type="predicted"/>
<reference evidence="2 3" key="1">
    <citation type="journal article" date="2017" name="Antonie Van Leeuwenhoek">
        <title>Phylogenomic resolution of the bacterial genus Pantoea and its relationship with Erwinia and Tatumella.</title>
        <authorList>
            <person name="Palmer M."/>
            <person name="Steenkamp E.T."/>
            <person name="Coetzee M.P."/>
            <person name="Chan W.Y."/>
            <person name="van Zyl E."/>
            <person name="De Maayer P."/>
            <person name="Coutinho T.A."/>
            <person name="Blom J."/>
            <person name="Smits T.H."/>
            <person name="Duffy B."/>
            <person name="Venter S.N."/>
        </authorList>
    </citation>
    <scope>NUCLEOTIDE SEQUENCE [LARGE SCALE GENOMIC DNA]</scope>
    <source>
        <strain evidence="2 3">LMG 26275</strain>
    </source>
</reference>
<evidence type="ECO:0000256" key="1">
    <source>
        <dbReference type="SAM" id="SignalP"/>
    </source>
</evidence>
<gene>
    <name evidence="2" type="ORF">HA51_08180</name>
</gene>
<comment type="caution">
    <text evidence="2">The sequence shown here is derived from an EMBL/GenBank/DDBJ whole genome shotgun (WGS) entry which is preliminary data.</text>
</comment>
<keyword evidence="1" id="KW-0732">Signal</keyword>
<dbReference type="AlphaFoldDB" id="A0A1X1D0S2"/>
<evidence type="ECO:0008006" key="4">
    <source>
        <dbReference type="Google" id="ProtNLM"/>
    </source>
</evidence>
<protein>
    <recommendedName>
        <fullName evidence="4">Glycine zipper 2TM domain</fullName>
    </recommendedName>
</protein>
<evidence type="ECO:0000313" key="3">
    <source>
        <dbReference type="Proteomes" id="UP000193558"/>
    </source>
</evidence>
<name>A0A1X1D0S2_9GAMM</name>
<dbReference type="RefSeq" id="WP_084934060.1">
    <property type="nucleotide sequence ID" value="NZ_MLFR01000005.1"/>
</dbReference>
<feature type="signal peptide" evidence="1">
    <location>
        <begin position="1"/>
        <end position="23"/>
    </location>
</feature>
<organism evidence="2 3">
    <name type="scientific">Pantoea rwandensis</name>
    <dbReference type="NCBI Taxonomy" id="1076550"/>
    <lineage>
        <taxon>Bacteria</taxon>
        <taxon>Pseudomonadati</taxon>
        <taxon>Pseudomonadota</taxon>
        <taxon>Gammaproteobacteria</taxon>
        <taxon>Enterobacterales</taxon>
        <taxon>Erwiniaceae</taxon>
        <taxon>Pantoea</taxon>
    </lineage>
</organism>
<dbReference type="Proteomes" id="UP000193558">
    <property type="component" value="Unassembled WGS sequence"/>
</dbReference>
<evidence type="ECO:0000313" key="2">
    <source>
        <dbReference type="EMBL" id="ORM70279.1"/>
    </source>
</evidence>
<dbReference type="EMBL" id="MLFR01000005">
    <property type="protein sequence ID" value="ORM70279.1"/>
    <property type="molecule type" value="Genomic_DNA"/>
</dbReference>
<feature type="chain" id="PRO_5013366814" description="Glycine zipper 2TM domain" evidence="1">
    <location>
        <begin position="24"/>
        <end position="71"/>
    </location>
</feature>